<dbReference type="Proteomes" id="UP001628220">
    <property type="component" value="Unassembled WGS sequence"/>
</dbReference>
<dbReference type="EMBL" id="BAAFSF010000001">
    <property type="protein sequence ID" value="GAB1251540.1"/>
    <property type="molecule type" value="Genomic_DNA"/>
</dbReference>
<reference evidence="2 3" key="1">
    <citation type="journal article" date="2025" name="Int. J. Syst. Evol. Microbiol.">
        <title>Desulfovibrio falkowii sp. nov., Porphyromonas miyakawae sp. nov., Mediterraneibacter flintii sp. nov. and Owariibacterium komagatae gen. nov., sp. nov., isolated from human faeces.</title>
        <authorList>
            <person name="Hamaguchi T."/>
            <person name="Ohara M."/>
            <person name="Hisatomi A."/>
            <person name="Sekiguchi K."/>
            <person name="Takeda J.I."/>
            <person name="Ueyama J."/>
            <person name="Ito M."/>
            <person name="Nishiwaki H."/>
            <person name="Ogi T."/>
            <person name="Hirayama M."/>
            <person name="Ohkuma M."/>
            <person name="Sakamoto M."/>
            <person name="Ohno K."/>
        </authorList>
    </citation>
    <scope>NUCLEOTIDE SEQUENCE [LARGE SCALE GENOMIC DNA]</scope>
    <source>
        <strain evidence="2 3">13CB11C</strain>
    </source>
</reference>
<dbReference type="InterPro" id="IPR005653">
    <property type="entry name" value="OstA-like_N"/>
</dbReference>
<comment type="caution">
    <text evidence="2">The sequence shown here is derived from an EMBL/GenBank/DDBJ whole genome shotgun (WGS) entry which is preliminary data.</text>
</comment>
<keyword evidence="3" id="KW-1185">Reference proteome</keyword>
<dbReference type="RefSeq" id="WP_411915346.1">
    <property type="nucleotide sequence ID" value="NZ_BAAFSF010000001.1"/>
</dbReference>
<name>A0ABQ0E1E6_9PORP</name>
<feature type="domain" description="Organic solvent tolerance-like N-terminal" evidence="1">
    <location>
        <begin position="48"/>
        <end position="205"/>
    </location>
</feature>
<protein>
    <recommendedName>
        <fullName evidence="1">Organic solvent tolerance-like N-terminal domain-containing protein</fullName>
    </recommendedName>
</protein>
<gene>
    <name evidence="2" type="ORF">Tsumi_06440</name>
</gene>
<evidence type="ECO:0000259" key="1">
    <source>
        <dbReference type="Pfam" id="PF13100"/>
    </source>
</evidence>
<dbReference type="Gene3D" id="2.60.450.10">
    <property type="entry name" value="Lipopolysaccharide (LPS) transport protein A like domain"/>
    <property type="match status" value="3"/>
</dbReference>
<sequence length="667" mass="76240">MPDKQYKSKECVKWGRRPNAIVAFALLLLWGITYSFSYSHTAPPPGNKKRILLEHSDSLHYNAIEKPGLQQLRGNVKVRHESWVMYCDSAFLEDATNSFFAYDNIRILEGDSLTITGGQLDYYGQDRMAELRYDVEMSNLTATLYTDSLSYDRNLGTGYYTEGGTIVDSLNTLTSIYGEYTPSTNEAIFTDEVVLENPDFVLTTDYLRYNTKTKIAYFTGPTTIVSDSGRIESTRGVYDTEKDVGILLDRSTVFNRRGTITADSIFYDKPLSFTECFGSMVLNDTINKANLYGEYGFFNDSTEYAFSTYHAWLKDYSKKDTLYLAADTMEMISYRDSIQSKKPVRIMRGYHNAKLFRQDLQGKADSVSYFSMDSILTLFQAPIVWNDSTQLEGDTIRAYFAADTLHHTKAWLNAKSMRQLLDPDKFEQIKGDSLLAFFVDRSVKELRAYGEVEMIYFPLQESIKHYFGVGRVKSPYVVAYFAADTIQRAVWLGPAEGTLTPIEQATESDKSLTGLTWKPKMRPLSPQDIFTLKRDSMGQEVAFTPPSLSDLSHFNGAQQALSAYQTISQEVELSRIRATWKPDEVDTVRQEEMARALLPLYIRRPLPEDEPFTWLLSPDLKLFNSNQNESWHYYTDQENQSDPIIPPYRMTLESRPLTNDESASEGR</sequence>
<evidence type="ECO:0000313" key="2">
    <source>
        <dbReference type="EMBL" id="GAB1251540.1"/>
    </source>
</evidence>
<evidence type="ECO:0000313" key="3">
    <source>
        <dbReference type="Proteomes" id="UP001628220"/>
    </source>
</evidence>
<organism evidence="2 3">
    <name type="scientific">Porphyromonas miyakawae</name>
    <dbReference type="NCBI Taxonomy" id="3137470"/>
    <lineage>
        <taxon>Bacteria</taxon>
        <taxon>Pseudomonadati</taxon>
        <taxon>Bacteroidota</taxon>
        <taxon>Bacteroidia</taxon>
        <taxon>Bacteroidales</taxon>
        <taxon>Porphyromonadaceae</taxon>
        <taxon>Porphyromonas</taxon>
    </lineage>
</organism>
<accession>A0ABQ0E1E6</accession>
<proteinExistence type="predicted"/>
<dbReference type="Pfam" id="PF13100">
    <property type="entry name" value="OstA_2"/>
    <property type="match status" value="1"/>
</dbReference>